<dbReference type="EMBL" id="VAHF01000005">
    <property type="protein sequence ID" value="TXG61043.1"/>
    <property type="molecule type" value="Genomic_DNA"/>
</dbReference>
<evidence type="ECO:0000256" key="4">
    <source>
        <dbReference type="ARBA" id="ARBA00023163"/>
    </source>
</evidence>
<dbReference type="GO" id="GO:0005634">
    <property type="term" value="C:nucleus"/>
    <property type="evidence" value="ECO:0007669"/>
    <property type="project" value="UniProtKB-SubCell"/>
</dbReference>
<evidence type="ECO:0000256" key="5">
    <source>
        <dbReference type="ARBA" id="ARBA00023242"/>
    </source>
</evidence>
<dbReference type="GO" id="GO:0046983">
    <property type="term" value="F:protein dimerization activity"/>
    <property type="evidence" value="ECO:0007669"/>
    <property type="project" value="InterPro"/>
</dbReference>
<organism evidence="7 8">
    <name type="scientific">Acer yangbiense</name>
    <dbReference type="NCBI Taxonomy" id="1000413"/>
    <lineage>
        <taxon>Eukaryota</taxon>
        <taxon>Viridiplantae</taxon>
        <taxon>Streptophyta</taxon>
        <taxon>Embryophyta</taxon>
        <taxon>Tracheophyta</taxon>
        <taxon>Spermatophyta</taxon>
        <taxon>Magnoliopsida</taxon>
        <taxon>eudicotyledons</taxon>
        <taxon>Gunneridae</taxon>
        <taxon>Pentapetalae</taxon>
        <taxon>rosids</taxon>
        <taxon>malvids</taxon>
        <taxon>Sapindales</taxon>
        <taxon>Sapindaceae</taxon>
        <taxon>Hippocastanoideae</taxon>
        <taxon>Acereae</taxon>
        <taxon>Acer</taxon>
    </lineage>
</organism>
<evidence type="ECO:0000256" key="1">
    <source>
        <dbReference type="ARBA" id="ARBA00004123"/>
    </source>
</evidence>
<keyword evidence="5" id="KW-0539">Nucleus</keyword>
<sequence length="417" mass="46701">MTRKKVTLEWIMNDSTRKACLKNRRIGLLQKVNELSILCDVNASIIIYSPDDRQPIIWPSSQKVNDILTRFHNLPEMERNKRMINQETYLTERVSKVHEEIEKLQKKHKGMEFSNIMRYVYEGNGLDELNVTYLQSMFLFVEEKRKEIQKRVDYFQHAPFSHDSLMLAPHPPPLALGTDQAVVFVPSQMAPNLGENIGGSDHDNHRNAHVESTQWNQWFANMKTNNDNIDRSSCSSKIYQMAELSAYNQPFVQSSIGGNQLGFMGSGNYKSYLCGSTGVETPMGQQPFGGFRGLISTSGADMPMLLPSSPLPPHIGVNYCGSNFSLGLQPGLEDFRGLHETEECDTTMAISSSPFEGNNDGMEISLDLQPCGNVETGENIGGGDMGLPFDHFDGNNVASDLGSPYDVTKQWPTNFNP</sequence>
<dbReference type="GO" id="GO:0000987">
    <property type="term" value="F:cis-regulatory region sequence-specific DNA binding"/>
    <property type="evidence" value="ECO:0007669"/>
    <property type="project" value="InterPro"/>
</dbReference>
<feature type="domain" description="MADS-box" evidence="6">
    <location>
        <begin position="1"/>
        <end position="53"/>
    </location>
</feature>
<evidence type="ECO:0000259" key="6">
    <source>
        <dbReference type="PROSITE" id="PS50066"/>
    </source>
</evidence>
<evidence type="ECO:0000256" key="3">
    <source>
        <dbReference type="ARBA" id="ARBA00023125"/>
    </source>
</evidence>
<protein>
    <recommendedName>
        <fullName evidence="6">MADS-box domain-containing protein</fullName>
    </recommendedName>
</protein>
<dbReference type="Pfam" id="PF00319">
    <property type="entry name" value="SRF-TF"/>
    <property type="match status" value="1"/>
</dbReference>
<proteinExistence type="predicted"/>
<dbReference type="GO" id="GO:0000981">
    <property type="term" value="F:DNA-binding transcription factor activity, RNA polymerase II-specific"/>
    <property type="evidence" value="ECO:0007669"/>
    <property type="project" value="InterPro"/>
</dbReference>
<dbReference type="OrthoDB" id="762064at2759"/>
<dbReference type="PRINTS" id="PR00404">
    <property type="entry name" value="MADSDOMAIN"/>
</dbReference>
<comment type="caution">
    <text evidence="7">The sequence shown here is derived from an EMBL/GenBank/DDBJ whole genome shotgun (WGS) entry which is preliminary data.</text>
</comment>
<dbReference type="Proteomes" id="UP000323000">
    <property type="component" value="Chromosome 5"/>
</dbReference>
<keyword evidence="8" id="KW-1185">Reference proteome</keyword>
<dbReference type="InterPro" id="IPR033897">
    <property type="entry name" value="SRF-like_MADS-box"/>
</dbReference>
<dbReference type="SMART" id="SM00432">
    <property type="entry name" value="MADS"/>
    <property type="match status" value="1"/>
</dbReference>
<comment type="subcellular location">
    <subcellularLocation>
        <location evidence="1">Nucleus</location>
    </subcellularLocation>
</comment>
<dbReference type="InterPro" id="IPR002100">
    <property type="entry name" value="TF_MADSbox"/>
</dbReference>
<dbReference type="PROSITE" id="PS50066">
    <property type="entry name" value="MADS_BOX_2"/>
    <property type="match status" value="1"/>
</dbReference>
<dbReference type="PANTHER" id="PTHR48019">
    <property type="entry name" value="SERUM RESPONSE FACTOR HOMOLOG"/>
    <property type="match status" value="1"/>
</dbReference>
<keyword evidence="4" id="KW-0804">Transcription</keyword>
<accession>A0A5C7HVB7</accession>
<keyword evidence="2" id="KW-0805">Transcription regulation</keyword>
<dbReference type="InterPro" id="IPR050142">
    <property type="entry name" value="MADS-box/MEF2_TF"/>
</dbReference>
<name>A0A5C7HVB7_9ROSI</name>
<evidence type="ECO:0000256" key="2">
    <source>
        <dbReference type="ARBA" id="ARBA00023015"/>
    </source>
</evidence>
<reference evidence="8" key="1">
    <citation type="journal article" date="2019" name="Gigascience">
        <title>De novo genome assembly of the endangered Acer yangbiense, a plant species with extremely small populations endemic to Yunnan Province, China.</title>
        <authorList>
            <person name="Yang J."/>
            <person name="Wariss H.M."/>
            <person name="Tao L."/>
            <person name="Zhang R."/>
            <person name="Yun Q."/>
            <person name="Hollingsworth P."/>
            <person name="Dao Z."/>
            <person name="Luo G."/>
            <person name="Guo H."/>
            <person name="Ma Y."/>
            <person name="Sun W."/>
        </authorList>
    </citation>
    <scope>NUCLEOTIDE SEQUENCE [LARGE SCALE GENOMIC DNA]</scope>
    <source>
        <strain evidence="8">cv. Malutang</strain>
    </source>
</reference>
<evidence type="ECO:0000313" key="7">
    <source>
        <dbReference type="EMBL" id="TXG61043.1"/>
    </source>
</evidence>
<evidence type="ECO:0000313" key="8">
    <source>
        <dbReference type="Proteomes" id="UP000323000"/>
    </source>
</evidence>
<dbReference type="FunFam" id="3.40.1810.10:FF:000024">
    <property type="entry name" value="Agamous-like MADS-box protein AGL80"/>
    <property type="match status" value="1"/>
</dbReference>
<dbReference type="SUPFAM" id="SSF55455">
    <property type="entry name" value="SRF-like"/>
    <property type="match status" value="1"/>
</dbReference>
<dbReference type="AlphaFoldDB" id="A0A5C7HVB7"/>
<dbReference type="Gene3D" id="3.40.1810.10">
    <property type="entry name" value="Transcription factor, MADS-box"/>
    <property type="match status" value="1"/>
</dbReference>
<gene>
    <name evidence="7" type="ORF">EZV62_012406</name>
</gene>
<dbReference type="InterPro" id="IPR036879">
    <property type="entry name" value="TF_MADSbox_sf"/>
</dbReference>
<dbReference type="CDD" id="cd00266">
    <property type="entry name" value="MADS_SRF_like"/>
    <property type="match status" value="1"/>
</dbReference>
<dbReference type="GO" id="GO:0045944">
    <property type="term" value="P:positive regulation of transcription by RNA polymerase II"/>
    <property type="evidence" value="ECO:0007669"/>
    <property type="project" value="InterPro"/>
</dbReference>
<keyword evidence="3" id="KW-0238">DNA-binding</keyword>